<comment type="caution">
    <text evidence="2">The sequence shown here is derived from an EMBL/GenBank/DDBJ whole genome shotgun (WGS) entry which is preliminary data.</text>
</comment>
<accession>A0A9J6E5C6</accession>
<evidence type="ECO:0000256" key="1">
    <source>
        <dbReference type="SAM" id="MobiDB-lite"/>
    </source>
</evidence>
<reference evidence="2" key="1">
    <citation type="journal article" date="2020" name="Cell">
        <title>Large-Scale Comparative Analyses of Tick Genomes Elucidate Their Genetic Diversity and Vector Capacities.</title>
        <authorList>
            <consortium name="Tick Genome and Microbiome Consortium (TIGMIC)"/>
            <person name="Jia N."/>
            <person name="Wang J."/>
            <person name="Shi W."/>
            <person name="Du L."/>
            <person name="Sun Y."/>
            <person name="Zhan W."/>
            <person name="Jiang J.F."/>
            <person name="Wang Q."/>
            <person name="Zhang B."/>
            <person name="Ji P."/>
            <person name="Bell-Sakyi L."/>
            <person name="Cui X.M."/>
            <person name="Yuan T.T."/>
            <person name="Jiang B.G."/>
            <person name="Yang W.F."/>
            <person name="Lam T.T."/>
            <person name="Chang Q.C."/>
            <person name="Ding S.J."/>
            <person name="Wang X.J."/>
            <person name="Zhu J.G."/>
            <person name="Ruan X.D."/>
            <person name="Zhao L."/>
            <person name="Wei J.T."/>
            <person name="Ye R.Z."/>
            <person name="Que T.C."/>
            <person name="Du C.H."/>
            <person name="Zhou Y.H."/>
            <person name="Cheng J.X."/>
            <person name="Dai P.F."/>
            <person name="Guo W.B."/>
            <person name="Han X.H."/>
            <person name="Huang E.J."/>
            <person name="Li L.F."/>
            <person name="Wei W."/>
            <person name="Gao Y.C."/>
            <person name="Liu J.Z."/>
            <person name="Shao H.Z."/>
            <person name="Wang X."/>
            <person name="Wang C.C."/>
            <person name="Yang T.C."/>
            <person name="Huo Q.B."/>
            <person name="Li W."/>
            <person name="Chen H.Y."/>
            <person name="Chen S.E."/>
            <person name="Zhou L.G."/>
            <person name="Ni X.B."/>
            <person name="Tian J.H."/>
            <person name="Sheng Y."/>
            <person name="Liu T."/>
            <person name="Pan Y.S."/>
            <person name="Xia L.Y."/>
            <person name="Li J."/>
            <person name="Zhao F."/>
            <person name="Cao W.C."/>
        </authorList>
    </citation>
    <scope>NUCLEOTIDE SEQUENCE</scope>
    <source>
        <strain evidence="2">Rmic-2018</strain>
    </source>
</reference>
<dbReference type="EMBL" id="JABSTU010000005">
    <property type="protein sequence ID" value="KAH8029532.1"/>
    <property type="molecule type" value="Genomic_DNA"/>
</dbReference>
<evidence type="ECO:0000313" key="3">
    <source>
        <dbReference type="Proteomes" id="UP000821866"/>
    </source>
</evidence>
<evidence type="ECO:0000313" key="2">
    <source>
        <dbReference type="EMBL" id="KAH8029532.1"/>
    </source>
</evidence>
<proteinExistence type="predicted"/>
<dbReference type="AlphaFoldDB" id="A0A9J6E5C6"/>
<keyword evidence="3" id="KW-1185">Reference proteome</keyword>
<organism evidence="2 3">
    <name type="scientific">Rhipicephalus microplus</name>
    <name type="common">Cattle tick</name>
    <name type="synonym">Boophilus microplus</name>
    <dbReference type="NCBI Taxonomy" id="6941"/>
    <lineage>
        <taxon>Eukaryota</taxon>
        <taxon>Metazoa</taxon>
        <taxon>Ecdysozoa</taxon>
        <taxon>Arthropoda</taxon>
        <taxon>Chelicerata</taxon>
        <taxon>Arachnida</taxon>
        <taxon>Acari</taxon>
        <taxon>Parasitiformes</taxon>
        <taxon>Ixodida</taxon>
        <taxon>Ixodoidea</taxon>
        <taxon>Ixodidae</taxon>
        <taxon>Rhipicephalinae</taxon>
        <taxon>Rhipicephalus</taxon>
        <taxon>Boophilus</taxon>
    </lineage>
</organism>
<feature type="region of interest" description="Disordered" evidence="1">
    <location>
        <begin position="93"/>
        <end position="144"/>
    </location>
</feature>
<name>A0A9J6E5C6_RHIMP</name>
<dbReference type="Proteomes" id="UP000821866">
    <property type="component" value="Chromosome 3"/>
</dbReference>
<gene>
    <name evidence="2" type="ORF">HPB51_001257</name>
</gene>
<feature type="compositionally biased region" description="Gly residues" evidence="1">
    <location>
        <begin position="117"/>
        <end position="144"/>
    </location>
</feature>
<feature type="compositionally biased region" description="Polar residues" evidence="1">
    <location>
        <begin position="103"/>
        <end position="112"/>
    </location>
</feature>
<reference evidence="2" key="2">
    <citation type="submission" date="2021-09" db="EMBL/GenBank/DDBJ databases">
        <authorList>
            <person name="Jia N."/>
            <person name="Wang J."/>
            <person name="Shi W."/>
            <person name="Du L."/>
            <person name="Sun Y."/>
            <person name="Zhan W."/>
            <person name="Jiang J."/>
            <person name="Wang Q."/>
            <person name="Zhang B."/>
            <person name="Ji P."/>
            <person name="Sakyi L.B."/>
            <person name="Cui X."/>
            <person name="Yuan T."/>
            <person name="Jiang B."/>
            <person name="Yang W."/>
            <person name="Lam T.T.-Y."/>
            <person name="Chang Q."/>
            <person name="Ding S."/>
            <person name="Wang X."/>
            <person name="Zhu J."/>
            <person name="Ruan X."/>
            <person name="Zhao L."/>
            <person name="Wei J."/>
            <person name="Que T."/>
            <person name="Du C."/>
            <person name="Cheng J."/>
            <person name="Dai P."/>
            <person name="Han X."/>
            <person name="Huang E."/>
            <person name="Gao Y."/>
            <person name="Liu J."/>
            <person name="Shao H."/>
            <person name="Ye R."/>
            <person name="Li L."/>
            <person name="Wei W."/>
            <person name="Wang X."/>
            <person name="Wang C."/>
            <person name="Huo Q."/>
            <person name="Li W."/>
            <person name="Guo W."/>
            <person name="Chen H."/>
            <person name="Chen S."/>
            <person name="Zhou L."/>
            <person name="Zhou L."/>
            <person name="Ni X."/>
            <person name="Tian J."/>
            <person name="Zhou Y."/>
            <person name="Sheng Y."/>
            <person name="Liu T."/>
            <person name="Pan Y."/>
            <person name="Xia L."/>
            <person name="Li J."/>
            <person name="Zhao F."/>
            <person name="Cao W."/>
        </authorList>
    </citation>
    <scope>NUCLEOTIDE SEQUENCE</scope>
    <source>
        <strain evidence="2">Rmic-2018</strain>
        <tissue evidence="2">Larvae</tissue>
    </source>
</reference>
<feature type="region of interest" description="Disordered" evidence="1">
    <location>
        <begin position="156"/>
        <end position="176"/>
    </location>
</feature>
<protein>
    <submittedName>
        <fullName evidence="2">Uncharacterized protein</fullName>
    </submittedName>
</protein>
<sequence>MTETTGALSGPAVTLVVTESFVAGHPETVCRASRPQCDVWISVFHLKKASLVERHTVVEGPASEVGPRQLAIIGAPVDEEPVATRHPALAAHGMQTGRKPDSGHQSWSSQPDRWSAGGVGARGGGLGGSSMGQGSQGYSSGAGGSGMMAHSGIGSGGSFGGTGNRYMGGGGGVRRY</sequence>